<accession>F4PRE2</accession>
<reference evidence="3" key="1">
    <citation type="journal article" date="2011" name="Genome Res.">
        <title>Phylogeny-wide analysis of social amoeba genomes highlights ancient origins for complex intercellular communication.</title>
        <authorList>
            <person name="Heidel A.J."/>
            <person name="Lawal H.M."/>
            <person name="Felder M."/>
            <person name="Schilde C."/>
            <person name="Helps N.R."/>
            <person name="Tunggal B."/>
            <person name="Rivero F."/>
            <person name="John U."/>
            <person name="Schleicher M."/>
            <person name="Eichinger L."/>
            <person name="Platzer M."/>
            <person name="Noegel A.A."/>
            <person name="Schaap P."/>
            <person name="Gloeckner G."/>
        </authorList>
    </citation>
    <scope>NUCLEOTIDE SEQUENCE [LARGE SCALE GENOMIC DNA]</scope>
    <source>
        <strain evidence="3">SH3</strain>
    </source>
</reference>
<organism evidence="2 3">
    <name type="scientific">Cavenderia fasciculata</name>
    <name type="common">Slime mold</name>
    <name type="synonym">Dictyostelium fasciculatum</name>
    <dbReference type="NCBI Taxonomy" id="261658"/>
    <lineage>
        <taxon>Eukaryota</taxon>
        <taxon>Amoebozoa</taxon>
        <taxon>Evosea</taxon>
        <taxon>Eumycetozoa</taxon>
        <taxon>Dictyostelia</taxon>
        <taxon>Acytosteliales</taxon>
        <taxon>Cavenderiaceae</taxon>
        <taxon>Cavenderia</taxon>
    </lineage>
</organism>
<protein>
    <submittedName>
        <fullName evidence="2">Uncharacterized protein</fullName>
    </submittedName>
</protein>
<sequence length="242" mass="26632">MSDYFPNITNAAIAAAVASQQQKQNINNNTNNNNNNNHNNNNNPPHQHQQTIQQQIEQSQLQHQQQISPNTTTINTNNTINNSPPNQIMTNDCNTITTNNNVSIQQQGISPTTIMDHSIALVGISGNDMIYSTLLQPDSRAIASTPIDNSMDVQYNSLDIPPTTINVEMGQQTKQSFPSSSFQLVQTIPTTNSAEETTVPTLVQDPAFMSLTNPDPNFYSLLPSLVEGESNIEFGHLQIPNF</sequence>
<evidence type="ECO:0000256" key="1">
    <source>
        <dbReference type="SAM" id="MobiDB-lite"/>
    </source>
</evidence>
<evidence type="ECO:0000313" key="3">
    <source>
        <dbReference type="Proteomes" id="UP000007797"/>
    </source>
</evidence>
<dbReference type="EMBL" id="GL883010">
    <property type="protein sequence ID" value="EGG20494.1"/>
    <property type="molecule type" value="Genomic_DNA"/>
</dbReference>
<proteinExistence type="predicted"/>
<dbReference type="Proteomes" id="UP000007797">
    <property type="component" value="Unassembled WGS sequence"/>
</dbReference>
<dbReference type="GeneID" id="14873018"/>
<gene>
    <name evidence="2" type="ORF">DFA_00355</name>
</gene>
<evidence type="ECO:0000313" key="2">
    <source>
        <dbReference type="EMBL" id="EGG20494.1"/>
    </source>
</evidence>
<name>F4PRE2_CACFS</name>
<dbReference type="RefSeq" id="XP_004358344.1">
    <property type="nucleotide sequence ID" value="XM_004358287.1"/>
</dbReference>
<feature type="region of interest" description="Disordered" evidence="1">
    <location>
        <begin position="20"/>
        <end position="85"/>
    </location>
</feature>
<keyword evidence="3" id="KW-1185">Reference proteome</keyword>
<dbReference type="AlphaFoldDB" id="F4PRE2"/>
<dbReference type="KEGG" id="dfa:DFA_00355"/>